<name>A0A9P8A9N9_9AGAR</name>
<evidence type="ECO:0000313" key="2">
    <source>
        <dbReference type="Proteomes" id="UP001049176"/>
    </source>
</evidence>
<dbReference type="EMBL" id="CM032183">
    <property type="protein sequence ID" value="KAG7095981.1"/>
    <property type="molecule type" value="Genomic_DNA"/>
</dbReference>
<dbReference type="RefSeq" id="XP_043012451.1">
    <property type="nucleotide sequence ID" value="XM_043151356.1"/>
</dbReference>
<dbReference type="GeneID" id="66075740"/>
<dbReference type="OrthoDB" id="3252971at2759"/>
<protein>
    <submittedName>
        <fullName evidence="1">Uncharacterized protein</fullName>
    </submittedName>
</protein>
<reference evidence="1" key="1">
    <citation type="journal article" date="2021" name="Genome Biol. Evol.">
        <title>The assembled and annotated genome of the fairy-ring fungus Marasmius oreades.</title>
        <authorList>
            <person name="Hiltunen M."/>
            <person name="Ament-Velasquez S.L."/>
            <person name="Johannesson H."/>
        </authorList>
    </citation>
    <scope>NUCLEOTIDE SEQUENCE</scope>
    <source>
        <strain evidence="1">03SP1</strain>
    </source>
</reference>
<evidence type="ECO:0000313" key="1">
    <source>
        <dbReference type="EMBL" id="KAG7095981.1"/>
    </source>
</evidence>
<dbReference type="AlphaFoldDB" id="A0A9P8A9N9"/>
<proteinExistence type="predicted"/>
<sequence>MSDEFELQDYTFSPSPTDPSTWTRKCHGFESFVSVLSENLGGCPFLTTTISIKPAYDRAILEPVVKAAWIALRYTLPAIAVKSSRLPAPDSHFILTYRTPKDTGELQTWANETVFFTDEVNDVYDAHKKLKNERWWKPSGNHWIGELHVSPIKHGWQFSIVFNHGSHDSRSAFGILNELLGKLVPILEGSAVPELSWGEETKRLPPTSNVINAKANALPKEDQPPLPLSQSTLWTWTPVKISSPINHDVSALITLPVETTSKLHMVSKLHGRTISRVVTALSILAHTEVCLKAAAEAGPERFKVVSTSYKESEVYQVALTFANYRHKFPEPYNRLSSETPGPLATFDGMPLFLSMDPIRKFFTIDDTRSTVVVNSKDLLDAFWNELVDATVKSWKDHDHTLEGYATREADCQVVIHEYDPNILNFPALVTSSVGDLQRLGIFDEYLPSLENKTQPLTVVDTIIGQRMRAPMLMNMFWQYDGKLNCHWFTGGEWMTEEQLGMAVDSFKRWIEIFVESEE</sequence>
<comment type="caution">
    <text evidence="1">The sequence shown here is derived from an EMBL/GenBank/DDBJ whole genome shotgun (WGS) entry which is preliminary data.</text>
</comment>
<dbReference type="Proteomes" id="UP001049176">
    <property type="component" value="Chromosome 3"/>
</dbReference>
<dbReference type="PANTHER" id="PTHR42034:SF1">
    <property type="entry name" value="CONDENSATION DOMAIN-CONTAINING PROTEIN"/>
    <property type="match status" value="1"/>
</dbReference>
<dbReference type="Gene3D" id="3.30.559.10">
    <property type="entry name" value="Chloramphenicol acetyltransferase-like domain"/>
    <property type="match status" value="1"/>
</dbReference>
<keyword evidence="2" id="KW-1185">Reference proteome</keyword>
<gene>
    <name evidence="1" type="ORF">E1B28_006664</name>
</gene>
<organism evidence="1 2">
    <name type="scientific">Marasmius oreades</name>
    <name type="common">fairy-ring Marasmius</name>
    <dbReference type="NCBI Taxonomy" id="181124"/>
    <lineage>
        <taxon>Eukaryota</taxon>
        <taxon>Fungi</taxon>
        <taxon>Dikarya</taxon>
        <taxon>Basidiomycota</taxon>
        <taxon>Agaricomycotina</taxon>
        <taxon>Agaricomycetes</taxon>
        <taxon>Agaricomycetidae</taxon>
        <taxon>Agaricales</taxon>
        <taxon>Marasmiineae</taxon>
        <taxon>Marasmiaceae</taxon>
        <taxon>Marasmius</taxon>
    </lineage>
</organism>
<dbReference type="PANTHER" id="PTHR42034">
    <property type="entry name" value="CHROMOSOME 7, WHOLE GENOME SHOTGUN SEQUENCE-RELATED"/>
    <property type="match status" value="1"/>
</dbReference>
<accession>A0A9P8A9N9</accession>
<dbReference type="InterPro" id="IPR023213">
    <property type="entry name" value="CAT-like_dom_sf"/>
</dbReference>
<dbReference type="KEGG" id="more:E1B28_006664"/>